<evidence type="ECO:0000313" key="2">
    <source>
        <dbReference type="EMBL" id="VEL33148.1"/>
    </source>
</evidence>
<dbReference type="EMBL" id="CAAALY010245241">
    <property type="protein sequence ID" value="VEL33148.1"/>
    <property type="molecule type" value="Genomic_DNA"/>
</dbReference>
<organism evidence="2 3">
    <name type="scientific">Protopolystoma xenopodis</name>
    <dbReference type="NCBI Taxonomy" id="117903"/>
    <lineage>
        <taxon>Eukaryota</taxon>
        <taxon>Metazoa</taxon>
        <taxon>Spiralia</taxon>
        <taxon>Lophotrochozoa</taxon>
        <taxon>Platyhelminthes</taxon>
        <taxon>Monogenea</taxon>
        <taxon>Polyopisthocotylea</taxon>
        <taxon>Polystomatidea</taxon>
        <taxon>Polystomatidae</taxon>
        <taxon>Protopolystoma</taxon>
    </lineage>
</organism>
<keyword evidence="3" id="KW-1185">Reference proteome</keyword>
<protein>
    <submittedName>
        <fullName evidence="2">Uncharacterized protein</fullName>
    </submittedName>
</protein>
<feature type="region of interest" description="Disordered" evidence="1">
    <location>
        <begin position="162"/>
        <end position="214"/>
    </location>
</feature>
<feature type="region of interest" description="Disordered" evidence="1">
    <location>
        <begin position="1"/>
        <end position="37"/>
    </location>
</feature>
<sequence>MPTNFEVKYSNPSPLLDSFSCPPPPSRADDPLDTHSIATSVCQHSSKQFDLDDTSYSIHTSNLDHSESGSIKSSKQGLNSCSNSQPPLPISLISTKNDLPHSNEPQLLPTRHPVPMKQVLRRFLSEANMGPVFVKRNKPLKPPKLHVNKIIPQGRSYIHSGLINRPVNNSTDKQSPRLIMPDASAGLDQNSCLRSRSPEPSHLSYHTSSPSLSSSLKLNCPSTPFYVSTFTRQNSTGAIPPSFFVSSDHSNHCLKSQTSALVNQAPVRLSSPARFVRPDPPLKHRKLWPKWLKKEKRKSKTLG</sequence>
<feature type="compositionally biased region" description="Low complexity" evidence="1">
    <location>
        <begin position="200"/>
        <end position="214"/>
    </location>
</feature>
<gene>
    <name evidence="2" type="ORF">PXEA_LOCUS26588</name>
</gene>
<name>A0A3S5B0F3_9PLAT</name>
<evidence type="ECO:0000256" key="1">
    <source>
        <dbReference type="SAM" id="MobiDB-lite"/>
    </source>
</evidence>
<comment type="caution">
    <text evidence="2">The sequence shown here is derived from an EMBL/GenBank/DDBJ whole genome shotgun (WGS) entry which is preliminary data.</text>
</comment>
<feature type="compositionally biased region" description="Polar residues" evidence="1">
    <location>
        <begin position="68"/>
        <end position="85"/>
    </location>
</feature>
<dbReference type="AlphaFoldDB" id="A0A3S5B0F3"/>
<accession>A0A3S5B0F3</accession>
<proteinExistence type="predicted"/>
<evidence type="ECO:0000313" key="3">
    <source>
        <dbReference type="Proteomes" id="UP000784294"/>
    </source>
</evidence>
<reference evidence="2" key="1">
    <citation type="submission" date="2018-11" db="EMBL/GenBank/DDBJ databases">
        <authorList>
            <consortium name="Pathogen Informatics"/>
        </authorList>
    </citation>
    <scope>NUCLEOTIDE SEQUENCE</scope>
</reference>
<dbReference type="Proteomes" id="UP000784294">
    <property type="component" value="Unassembled WGS sequence"/>
</dbReference>
<feature type="region of interest" description="Disordered" evidence="1">
    <location>
        <begin position="60"/>
        <end position="88"/>
    </location>
</feature>